<reference evidence="2 3" key="1">
    <citation type="submission" date="2015-02" db="EMBL/GenBank/DDBJ databases">
        <authorList>
            <person name="Chooi Y.-H."/>
        </authorList>
    </citation>
    <scope>NUCLEOTIDE SEQUENCE [LARGE SCALE GENOMIC DNA]</scope>
    <source>
        <strain evidence="2">E3</strain>
    </source>
</reference>
<name>A0A0G4IQ05_PLABS</name>
<dbReference type="EMBL" id="CDSF01000079">
    <property type="protein sequence ID" value="CEO97231.1"/>
    <property type="molecule type" value="Genomic_DNA"/>
</dbReference>
<accession>A0A0G4IQ05</accession>
<keyword evidence="1" id="KW-0812">Transmembrane</keyword>
<keyword evidence="1" id="KW-0472">Membrane</keyword>
<feature type="transmembrane region" description="Helical" evidence="1">
    <location>
        <begin position="49"/>
        <end position="71"/>
    </location>
</feature>
<protein>
    <submittedName>
        <fullName evidence="2">Uncharacterized protein</fullName>
    </submittedName>
</protein>
<evidence type="ECO:0000256" key="1">
    <source>
        <dbReference type="SAM" id="Phobius"/>
    </source>
</evidence>
<proteinExistence type="predicted"/>
<gene>
    <name evidence="2" type="ORF">PBRA_000576</name>
</gene>
<organism evidence="2 3">
    <name type="scientific">Plasmodiophora brassicae</name>
    <name type="common">Clubroot disease agent</name>
    <dbReference type="NCBI Taxonomy" id="37360"/>
    <lineage>
        <taxon>Eukaryota</taxon>
        <taxon>Sar</taxon>
        <taxon>Rhizaria</taxon>
        <taxon>Endomyxa</taxon>
        <taxon>Phytomyxea</taxon>
        <taxon>Plasmodiophorida</taxon>
        <taxon>Plasmodiophoridae</taxon>
        <taxon>Plasmodiophora</taxon>
    </lineage>
</organism>
<keyword evidence="3" id="KW-1185">Reference proteome</keyword>
<keyword evidence="1" id="KW-1133">Transmembrane helix</keyword>
<evidence type="ECO:0000313" key="2">
    <source>
        <dbReference type="EMBL" id="CEO97231.1"/>
    </source>
</evidence>
<feature type="transmembrane region" description="Helical" evidence="1">
    <location>
        <begin position="20"/>
        <end position="37"/>
    </location>
</feature>
<dbReference type="AlphaFoldDB" id="A0A0G4IQ05"/>
<sequence length="87" mass="9330">MVCRYDDEPTLDRTLAESGISMVAGGGVTMLAGAAMSQHPTYWILSRRLIRCGLPLAATGIVLSAVVAPGAKLWNGFQRHRNDDDDA</sequence>
<dbReference type="Proteomes" id="UP000039324">
    <property type="component" value="Unassembled WGS sequence"/>
</dbReference>
<evidence type="ECO:0000313" key="3">
    <source>
        <dbReference type="Proteomes" id="UP000039324"/>
    </source>
</evidence>